<accession>A0A9Q9CJ18</accession>
<dbReference type="PROSITE" id="PS51257">
    <property type="entry name" value="PROKAR_LIPOPROTEIN"/>
    <property type="match status" value="1"/>
</dbReference>
<dbReference type="Proteomes" id="UP001058072">
    <property type="component" value="Chromosome"/>
</dbReference>
<proteinExistence type="predicted"/>
<protein>
    <submittedName>
        <fullName evidence="3">Aryl-sulfate sulfotransferase</fullName>
    </submittedName>
</protein>
<dbReference type="AlphaFoldDB" id="A0A9Q9CJ18"/>
<name>A0A9Q9CJ18_9FIRM</name>
<sequence length="663" mass="75886">MIPRLFQISFLFLFTLLAGCEATSITIESTSSPLEIQHQLEQNWLNEFEAGNYTIENPYLLKDPYQNSPLSYLLMFKTEEEAIVSYEVVGHTPQLSFTYTSPTPTKEHFLILTGLYANEMNTIHLQATLETGEVLTHTLHLKTDPLPSQAIHPKVTQFKTNSEQTKLYLVSDDYYHYLIDEAGDIRWIQKASSGSVTPLKDGTLLTYDVPAFYYYHQALIERNYLGQILKQMYIPGAGHHSLVETDGGDYLINSSDKSNNRYIEDIIYLLDSNTGDVLETINLRDYLDVSRFEQTLPQAIKGDYNDWFHLNYAMIDSSDQSVIASGRSQSMVVKINPEKKEIKWILGAPDEVNESLQPYLLTPVNEPFSWPFAQHSAKVLPDLDRNPETTDLILFDNHVDIGVFPRKLYPDLNQYSRAVHYRIHESDLTIEQLWSFGEELNPPLCSTIISEVDYLPMNESMLVLFGFIQQGNQTGGKLFEVDVHDASSIIFEMELLAEGINHIYTSEALDMSDLNLTIEFTPISSLSSVNLNVQKETPLLPESFTKKRLDSSLIQTMTLTDSVLFFDAYLMKEQITDELTLVLTNVNEERYTYSISPTDCFLVTMDDSIPRLPSAYKRALKKENLYRVIDRTDLSLLPSDVYTVSFFTNQTLYETSYKLHLQH</sequence>
<dbReference type="InterPro" id="IPR035391">
    <property type="entry name" value="Arylsulfotran_N"/>
</dbReference>
<dbReference type="SUPFAM" id="SSF50998">
    <property type="entry name" value="Quinoprotein alcohol dehydrogenase-like"/>
    <property type="match status" value="1"/>
</dbReference>
<feature type="domain" description="Arylsulfotransferase N-terminal" evidence="2">
    <location>
        <begin position="62"/>
        <end position="143"/>
    </location>
</feature>
<dbReference type="Pfam" id="PF05935">
    <property type="entry name" value="Arylsulfotrans"/>
    <property type="match status" value="1"/>
</dbReference>
<gene>
    <name evidence="3" type="ORF">J0J70_09660</name>
</gene>
<dbReference type="PANTHER" id="PTHR35340">
    <property type="entry name" value="PQQ ENZYME REPEAT PROTEIN-RELATED"/>
    <property type="match status" value="1"/>
</dbReference>
<reference evidence="3" key="1">
    <citation type="submission" date="2021-03" db="EMBL/GenBank/DDBJ databases">
        <title>Comparative Genomics and Metabolomics in the genus Turicibacter.</title>
        <authorList>
            <person name="Maki J."/>
            <person name="Looft T."/>
        </authorList>
    </citation>
    <scope>NUCLEOTIDE SEQUENCE</scope>
    <source>
        <strain evidence="3">ISU324</strain>
    </source>
</reference>
<dbReference type="InterPro" id="IPR011047">
    <property type="entry name" value="Quinoprotein_ADH-like_sf"/>
</dbReference>
<evidence type="ECO:0000256" key="1">
    <source>
        <dbReference type="SAM" id="SignalP"/>
    </source>
</evidence>
<dbReference type="GO" id="GO:0004062">
    <property type="term" value="F:aryl sulfotransferase activity"/>
    <property type="evidence" value="ECO:0007669"/>
    <property type="project" value="InterPro"/>
</dbReference>
<dbReference type="RefSeq" id="WP_212724847.1">
    <property type="nucleotide sequence ID" value="NZ_CP071250.1"/>
</dbReference>
<feature type="signal peptide" evidence="1">
    <location>
        <begin position="1"/>
        <end position="18"/>
    </location>
</feature>
<dbReference type="InterPro" id="IPR010262">
    <property type="entry name" value="Arylsulfotransferase_bact"/>
</dbReference>
<dbReference type="Gene3D" id="2.60.40.3100">
    <property type="entry name" value="Arylsulphate sulphotransferase monomer, N-terminal domain"/>
    <property type="match status" value="1"/>
</dbReference>
<evidence type="ECO:0000313" key="3">
    <source>
        <dbReference type="EMBL" id="UUF07876.1"/>
    </source>
</evidence>
<dbReference type="PANTHER" id="PTHR35340:SF10">
    <property type="entry name" value="CYTOPLASMIC PROTEIN"/>
    <property type="match status" value="1"/>
</dbReference>
<dbReference type="InterPro" id="IPR053143">
    <property type="entry name" value="Arylsulfate_ST"/>
</dbReference>
<feature type="chain" id="PRO_5040271491" evidence="1">
    <location>
        <begin position="19"/>
        <end position="663"/>
    </location>
</feature>
<dbReference type="EMBL" id="CP071250">
    <property type="protein sequence ID" value="UUF07876.1"/>
    <property type="molecule type" value="Genomic_DNA"/>
</dbReference>
<keyword evidence="1" id="KW-0732">Signal</keyword>
<evidence type="ECO:0000259" key="2">
    <source>
        <dbReference type="Pfam" id="PF17425"/>
    </source>
</evidence>
<evidence type="ECO:0000313" key="4">
    <source>
        <dbReference type="Proteomes" id="UP001058072"/>
    </source>
</evidence>
<organism evidence="3 4">
    <name type="scientific">Turicibacter bilis</name>
    <dbReference type="NCBI Taxonomy" id="2735723"/>
    <lineage>
        <taxon>Bacteria</taxon>
        <taxon>Bacillati</taxon>
        <taxon>Bacillota</taxon>
        <taxon>Erysipelotrichia</taxon>
        <taxon>Erysipelotrichales</taxon>
        <taxon>Turicibacteraceae</taxon>
        <taxon>Turicibacter</taxon>
    </lineage>
</organism>
<dbReference type="Pfam" id="PF17425">
    <property type="entry name" value="Arylsulfotran_N"/>
    <property type="match status" value="1"/>
</dbReference>
<dbReference type="InterPro" id="IPR038477">
    <property type="entry name" value="ASST_N_sf"/>
</dbReference>